<dbReference type="GO" id="GO:0022857">
    <property type="term" value="F:transmembrane transporter activity"/>
    <property type="evidence" value="ECO:0007669"/>
    <property type="project" value="InterPro"/>
</dbReference>
<keyword evidence="9" id="KW-1185">Reference proteome</keyword>
<evidence type="ECO:0000256" key="4">
    <source>
        <dbReference type="ARBA" id="ARBA00022989"/>
    </source>
</evidence>
<feature type="transmembrane region" description="Helical" evidence="6">
    <location>
        <begin position="242"/>
        <end position="260"/>
    </location>
</feature>
<dbReference type="InterPro" id="IPR050189">
    <property type="entry name" value="MFS_Efflux_Transporters"/>
</dbReference>
<dbReference type="PANTHER" id="PTHR43124:SF9">
    <property type="entry name" value="SUGAR TRANSPORT FAMILY PROTEIN"/>
    <property type="match status" value="1"/>
</dbReference>
<feature type="domain" description="Major facilitator superfamily (MFS) profile" evidence="7">
    <location>
        <begin position="1"/>
        <end position="373"/>
    </location>
</feature>
<evidence type="ECO:0000313" key="8">
    <source>
        <dbReference type="EMBL" id="WMW22997.1"/>
    </source>
</evidence>
<sequence>MDKNRFLIYSTVFLIMALSNSVIPVLPEISSTGQINHSSFITTLLFSGYFIGALLTMIPFGLMADIYEHIKLIVLAIALTFFAGVVLTFTENIYLLIAGRLIEGIACGAFFPAAYAILSGFREKNRYIGEFNFLLNAGLAAGVLTSGFLAEWSIKGAIILFTIMAALILSIGISALFTKNKAKKTIVRKAIPAPNFRKIINKTFDLKFMRTWTTAFLIFGITGVMLAFYPEYSKDTLSKPELGIVIAILYVSSMVTNIIVGRMGLGFKKMVFAGILLATTGVIIAIKFPFLGFALIGIGSGTGMIGLPIAVSHMPLEKGLAMGIFNTYTYAGLAFMPIIAGLFVNLGYQAVFILSAFFMVMSLFLKDGVKSEE</sequence>
<dbReference type="GeneID" id="84229273"/>
<protein>
    <submittedName>
        <fullName evidence="8">MFS transporter</fullName>
    </submittedName>
</protein>
<dbReference type="Proteomes" id="UP001183006">
    <property type="component" value="Chromosome"/>
</dbReference>
<feature type="transmembrane region" description="Helical" evidence="6">
    <location>
        <begin position="133"/>
        <end position="150"/>
    </location>
</feature>
<dbReference type="PROSITE" id="PS50850">
    <property type="entry name" value="MFS"/>
    <property type="match status" value="1"/>
</dbReference>
<feature type="transmembrane region" description="Helical" evidence="6">
    <location>
        <begin position="292"/>
        <end position="311"/>
    </location>
</feature>
<feature type="transmembrane region" description="Helical" evidence="6">
    <location>
        <begin position="7"/>
        <end position="26"/>
    </location>
</feature>
<evidence type="ECO:0000256" key="1">
    <source>
        <dbReference type="ARBA" id="ARBA00004651"/>
    </source>
</evidence>
<dbReference type="RefSeq" id="WP_309309112.1">
    <property type="nucleotide sequence ID" value="NZ_CP133594.1"/>
</dbReference>
<feature type="transmembrane region" description="Helical" evidence="6">
    <location>
        <begin position="212"/>
        <end position="230"/>
    </location>
</feature>
<evidence type="ECO:0000259" key="7">
    <source>
        <dbReference type="PROSITE" id="PS50850"/>
    </source>
</evidence>
<dbReference type="Pfam" id="PF07690">
    <property type="entry name" value="MFS_1"/>
    <property type="match status" value="1"/>
</dbReference>
<feature type="transmembrane region" description="Helical" evidence="6">
    <location>
        <begin position="156"/>
        <end position="178"/>
    </location>
</feature>
<dbReference type="InterPro" id="IPR036259">
    <property type="entry name" value="MFS_trans_sf"/>
</dbReference>
<proteinExistence type="predicted"/>
<evidence type="ECO:0000313" key="9">
    <source>
        <dbReference type="Proteomes" id="UP001183006"/>
    </source>
</evidence>
<accession>A0AA51YHB9</accession>
<dbReference type="AlphaFoldDB" id="A0AA51YHB9"/>
<comment type="subcellular location">
    <subcellularLocation>
        <location evidence="1">Cell membrane</location>
        <topology evidence="1">Multi-pass membrane protein</topology>
    </subcellularLocation>
</comment>
<gene>
    <name evidence="8" type="ORF">RE476_03990</name>
</gene>
<feature type="transmembrane region" description="Helical" evidence="6">
    <location>
        <begin position="346"/>
        <end position="365"/>
    </location>
</feature>
<evidence type="ECO:0000256" key="2">
    <source>
        <dbReference type="ARBA" id="ARBA00022475"/>
    </source>
</evidence>
<dbReference type="PANTHER" id="PTHR43124">
    <property type="entry name" value="PURINE EFFLUX PUMP PBUE"/>
    <property type="match status" value="1"/>
</dbReference>
<keyword evidence="4 6" id="KW-1133">Transmembrane helix</keyword>
<keyword evidence="2" id="KW-1003">Cell membrane</keyword>
<dbReference type="Gene3D" id="1.20.1250.20">
    <property type="entry name" value="MFS general substrate transporter like domains"/>
    <property type="match status" value="2"/>
</dbReference>
<evidence type="ECO:0000256" key="6">
    <source>
        <dbReference type="SAM" id="Phobius"/>
    </source>
</evidence>
<feature type="transmembrane region" description="Helical" evidence="6">
    <location>
        <begin position="267"/>
        <end position="286"/>
    </location>
</feature>
<feature type="transmembrane region" description="Helical" evidence="6">
    <location>
        <begin position="72"/>
        <end position="95"/>
    </location>
</feature>
<name>A0AA51YHB9_9EURY</name>
<evidence type="ECO:0000256" key="3">
    <source>
        <dbReference type="ARBA" id="ARBA00022692"/>
    </source>
</evidence>
<dbReference type="EMBL" id="CP133594">
    <property type="protein sequence ID" value="WMW22997.1"/>
    <property type="molecule type" value="Genomic_DNA"/>
</dbReference>
<dbReference type="InterPro" id="IPR011701">
    <property type="entry name" value="MFS"/>
</dbReference>
<dbReference type="SUPFAM" id="SSF103473">
    <property type="entry name" value="MFS general substrate transporter"/>
    <property type="match status" value="1"/>
</dbReference>
<dbReference type="KEGG" id="mmav:RE476_03990"/>
<organism evidence="8 9">
    <name type="scientific">Methanolobus mangrovi</name>
    <dbReference type="NCBI Taxonomy" id="3072977"/>
    <lineage>
        <taxon>Archaea</taxon>
        <taxon>Methanobacteriati</taxon>
        <taxon>Methanobacteriota</taxon>
        <taxon>Stenosarchaea group</taxon>
        <taxon>Methanomicrobia</taxon>
        <taxon>Methanosarcinales</taxon>
        <taxon>Methanosarcinaceae</taxon>
        <taxon>Methanolobus</taxon>
    </lineage>
</organism>
<reference evidence="8" key="1">
    <citation type="submission" date="2023-08" db="EMBL/GenBank/DDBJ databases">
        <title>Methanolobus mangrovi sp. nov. and Methanolobus sediminis sp. nov, two novel methylotrophic methanogens isolated from mangrove sediments in China.</title>
        <authorList>
            <person name="Zhou J."/>
        </authorList>
    </citation>
    <scope>NUCLEOTIDE SEQUENCE</scope>
    <source>
        <strain evidence="8">FTZ2</strain>
    </source>
</reference>
<feature type="transmembrane region" description="Helical" evidence="6">
    <location>
        <begin position="323"/>
        <end position="340"/>
    </location>
</feature>
<feature type="transmembrane region" description="Helical" evidence="6">
    <location>
        <begin position="38"/>
        <end position="60"/>
    </location>
</feature>
<dbReference type="InterPro" id="IPR020846">
    <property type="entry name" value="MFS_dom"/>
</dbReference>
<keyword evidence="5 6" id="KW-0472">Membrane</keyword>
<feature type="transmembrane region" description="Helical" evidence="6">
    <location>
        <begin position="101"/>
        <end position="121"/>
    </location>
</feature>
<evidence type="ECO:0000256" key="5">
    <source>
        <dbReference type="ARBA" id="ARBA00023136"/>
    </source>
</evidence>
<dbReference type="GO" id="GO:0005886">
    <property type="term" value="C:plasma membrane"/>
    <property type="evidence" value="ECO:0007669"/>
    <property type="project" value="UniProtKB-SubCell"/>
</dbReference>
<keyword evidence="3 6" id="KW-0812">Transmembrane</keyword>